<dbReference type="InterPro" id="IPR036661">
    <property type="entry name" value="Luciferase-like_sf"/>
</dbReference>
<evidence type="ECO:0000313" key="3">
    <source>
        <dbReference type="Proteomes" id="UP000581769"/>
    </source>
</evidence>
<protein>
    <submittedName>
        <fullName evidence="2">Putative F420-dependent oxidoreductase</fullName>
    </submittedName>
</protein>
<dbReference type="Pfam" id="PF00296">
    <property type="entry name" value="Bac_luciferase"/>
    <property type="match status" value="1"/>
</dbReference>
<reference evidence="2 3" key="1">
    <citation type="submission" date="2020-08" db="EMBL/GenBank/DDBJ databases">
        <title>Sequencing the genomes of 1000 actinobacteria strains.</title>
        <authorList>
            <person name="Klenk H.-P."/>
        </authorList>
    </citation>
    <scope>NUCLEOTIDE SEQUENCE [LARGE SCALE GENOMIC DNA]</scope>
    <source>
        <strain evidence="2 3">DSM 45859</strain>
    </source>
</reference>
<name>A0A840J8D8_9PSEU</name>
<dbReference type="Proteomes" id="UP000581769">
    <property type="component" value="Unassembled WGS sequence"/>
</dbReference>
<proteinExistence type="predicted"/>
<feature type="domain" description="Luciferase-like" evidence="1">
    <location>
        <begin position="15"/>
        <end position="261"/>
    </location>
</feature>
<keyword evidence="3" id="KW-1185">Reference proteome</keyword>
<dbReference type="EMBL" id="JACHMG010000001">
    <property type="protein sequence ID" value="MBB4689637.1"/>
    <property type="molecule type" value="Genomic_DNA"/>
</dbReference>
<dbReference type="InterPro" id="IPR019921">
    <property type="entry name" value="Lucif-like_OxRdtase_Rv2161c"/>
</dbReference>
<sequence length="294" mass="32294">MRMGLALPQYGPALADARGLRKFASSSEEIGYDTLWCGDRLFTPVTPDTAYPGGDYRPYLERIARGAEPFTLVATAAAVTERVRFNFSTLNAPVHEPVQLARTLTTLDFLSDGRMNAGFGLSWMRDEYDAVGLSWAQRGRRLDDILDFLAKWWTTNPVSFESQAVSVPPTRVDLRPVQPGGPPIWLGGASAPAFARIGRRAVGWLGFDRVPQEFLAPLWEVARRAADDAGRDPQALQSAVRVNVDPGESPGEVAARVERVREAGADEVVVDYLFASSSVDETLDLALELMARQR</sequence>
<dbReference type="AlphaFoldDB" id="A0A840J8D8"/>
<dbReference type="GO" id="GO:0016705">
    <property type="term" value="F:oxidoreductase activity, acting on paired donors, with incorporation or reduction of molecular oxygen"/>
    <property type="evidence" value="ECO:0007669"/>
    <property type="project" value="InterPro"/>
</dbReference>
<dbReference type="NCBIfam" id="TIGR03619">
    <property type="entry name" value="F420_Rv2161c"/>
    <property type="match status" value="1"/>
</dbReference>
<dbReference type="Gene3D" id="3.20.20.30">
    <property type="entry name" value="Luciferase-like domain"/>
    <property type="match status" value="1"/>
</dbReference>
<evidence type="ECO:0000259" key="1">
    <source>
        <dbReference type="Pfam" id="PF00296"/>
    </source>
</evidence>
<comment type="caution">
    <text evidence="2">The sequence shown here is derived from an EMBL/GenBank/DDBJ whole genome shotgun (WGS) entry which is preliminary data.</text>
</comment>
<evidence type="ECO:0000313" key="2">
    <source>
        <dbReference type="EMBL" id="MBB4689637.1"/>
    </source>
</evidence>
<accession>A0A840J8D8</accession>
<dbReference type="PANTHER" id="PTHR30011:SF32">
    <property type="entry name" value="CONSERVED PROTEIN"/>
    <property type="match status" value="1"/>
</dbReference>
<dbReference type="SUPFAM" id="SSF51679">
    <property type="entry name" value="Bacterial luciferase-like"/>
    <property type="match status" value="1"/>
</dbReference>
<dbReference type="InterPro" id="IPR011251">
    <property type="entry name" value="Luciferase-like_dom"/>
</dbReference>
<gene>
    <name evidence="2" type="ORF">BJY18_007122</name>
</gene>
<organism evidence="2 3">
    <name type="scientific">Amycolatopsis jiangsuensis</name>
    <dbReference type="NCBI Taxonomy" id="1181879"/>
    <lineage>
        <taxon>Bacteria</taxon>
        <taxon>Bacillati</taxon>
        <taxon>Actinomycetota</taxon>
        <taxon>Actinomycetes</taxon>
        <taxon>Pseudonocardiales</taxon>
        <taxon>Pseudonocardiaceae</taxon>
        <taxon>Amycolatopsis</taxon>
    </lineage>
</organism>
<dbReference type="PANTHER" id="PTHR30011">
    <property type="entry name" value="ALKANESULFONATE MONOOXYGENASE-RELATED"/>
    <property type="match status" value="1"/>
</dbReference>
<dbReference type="InterPro" id="IPR051260">
    <property type="entry name" value="Diverse_substr_monoxygenases"/>
</dbReference>